<proteinExistence type="evidence at transcript level"/>
<evidence type="ECO:0000256" key="1">
    <source>
        <dbReference type="SAM" id="SignalP"/>
    </source>
</evidence>
<reference evidence="2" key="1">
    <citation type="journal article" date="2014" name="BMC Genomics">
        <title>The Babesia bovis gene and promoter model: an update from full-length EST analysis.</title>
        <authorList>
            <person name="Yamagishi J."/>
            <person name="Wakaguri H."/>
            <person name="Yokoyama N."/>
            <person name="Yamashita R."/>
            <person name="Suzuki Y."/>
            <person name="Xuan X."/>
            <person name="Igarashi I."/>
        </authorList>
    </citation>
    <scope>NUCLEOTIDE SEQUENCE</scope>
    <source>
        <strain evidence="2">Texas</strain>
    </source>
</reference>
<keyword evidence="1" id="KW-0732">Signal</keyword>
<dbReference type="AlphaFoldDB" id="S6B983"/>
<accession>S6B983</accession>
<gene>
    <name evidence="2" type="primary">BBOV_IV001450</name>
</gene>
<name>S6B983_BABBO</name>
<organism evidence="2">
    <name type="scientific">Babesia bovis</name>
    <dbReference type="NCBI Taxonomy" id="5865"/>
    <lineage>
        <taxon>Eukaryota</taxon>
        <taxon>Sar</taxon>
        <taxon>Alveolata</taxon>
        <taxon>Apicomplexa</taxon>
        <taxon>Aconoidasida</taxon>
        <taxon>Piroplasmida</taxon>
        <taxon>Babesiidae</taxon>
        <taxon>Babesia</taxon>
    </lineage>
</organism>
<feature type="signal peptide" evidence="1">
    <location>
        <begin position="1"/>
        <end position="21"/>
    </location>
</feature>
<feature type="chain" id="PRO_5004546640" evidence="1">
    <location>
        <begin position="22"/>
        <end position="165"/>
    </location>
</feature>
<dbReference type="VEuPathDB" id="PiroplasmaDB:BBOV_IV001450"/>
<evidence type="ECO:0000313" key="2">
    <source>
        <dbReference type="EMBL" id="BAN65711.1"/>
    </source>
</evidence>
<protein>
    <submittedName>
        <fullName evidence="2">Uncharacterized protein</fullName>
    </submittedName>
</protein>
<dbReference type="EMBL" id="AK441917">
    <property type="protein sequence ID" value="BAN65711.1"/>
    <property type="molecule type" value="mRNA"/>
</dbReference>
<sequence>MHSVRQQLFTAFCLLPWLVLASREPKKGLNIDVTYGGNELIGQLAGAPLSGLLPVSLPVPYVDIRPNELESVNRFAEIALENEAVNPVMHDEYYRVLKDLGELTPEELLSDLIAQNNTLEALKAELGAEERIARMELSGRTVTPQVSLPVSHPVSINPSTMPSYF</sequence>